<protein>
    <recommendedName>
        <fullName evidence="2">Glycoside hydrolase family 42 N-terminal domain-containing protein</fullName>
    </recommendedName>
</protein>
<gene>
    <name evidence="1" type="ORF">S06H3_63316</name>
</gene>
<comment type="caution">
    <text evidence="1">The sequence shown here is derived from an EMBL/GenBank/DDBJ whole genome shotgun (WGS) entry which is preliminary data.</text>
</comment>
<evidence type="ECO:0008006" key="2">
    <source>
        <dbReference type="Google" id="ProtNLM"/>
    </source>
</evidence>
<dbReference type="AlphaFoldDB" id="X1PHG6"/>
<proteinExistence type="predicted"/>
<reference evidence="1" key="1">
    <citation type="journal article" date="2014" name="Front. Microbiol.">
        <title>High frequency of phylogenetically diverse reductive dehalogenase-homologous genes in deep subseafloor sedimentary metagenomes.</title>
        <authorList>
            <person name="Kawai M."/>
            <person name="Futagami T."/>
            <person name="Toyoda A."/>
            <person name="Takaki Y."/>
            <person name="Nishi S."/>
            <person name="Hori S."/>
            <person name="Arai W."/>
            <person name="Tsubouchi T."/>
            <person name="Morono Y."/>
            <person name="Uchiyama I."/>
            <person name="Ito T."/>
            <person name="Fujiyama A."/>
            <person name="Inagaki F."/>
            <person name="Takami H."/>
        </authorList>
    </citation>
    <scope>NUCLEOTIDE SEQUENCE</scope>
    <source>
        <strain evidence="1">Expedition CK06-06</strain>
    </source>
</reference>
<name>X1PHG6_9ZZZZ</name>
<feature type="non-terminal residue" evidence="1">
    <location>
        <position position="1"/>
    </location>
</feature>
<organism evidence="1">
    <name type="scientific">marine sediment metagenome</name>
    <dbReference type="NCBI Taxonomy" id="412755"/>
    <lineage>
        <taxon>unclassified sequences</taxon>
        <taxon>metagenomes</taxon>
        <taxon>ecological metagenomes</taxon>
    </lineage>
</organism>
<dbReference type="EMBL" id="BARV01041967">
    <property type="protein sequence ID" value="GAI55737.1"/>
    <property type="molecule type" value="Genomic_DNA"/>
</dbReference>
<sequence>DFQPQLDTLADIKWQKFTDNFLTLYAANKWKMDWFNDDHWNTIVENMKLFSLAVRSGNCVGVCFDPEPYGTDPWIYPGSYKDKSFEQVAEQVRRRGRQFITALQSTGLLTEVVRA</sequence>
<evidence type="ECO:0000313" key="1">
    <source>
        <dbReference type="EMBL" id="GAI55737.1"/>
    </source>
</evidence>
<accession>X1PHG6</accession>